<sequence>MPERSPELDPLIHPLPRLSICALLAAGPRWVDFRSVREATGLSDSMISKHTRTLEDAGYLEVRKGGVGRRPRTWFRLTPLGGERYRGHVAQLQRLVDGTSDGSP</sequence>
<evidence type="ECO:0000259" key="1">
    <source>
        <dbReference type="Pfam" id="PF13601"/>
    </source>
</evidence>
<dbReference type="RefSeq" id="WP_229711958.1">
    <property type="nucleotide sequence ID" value="NZ_BMMP01000011.1"/>
</dbReference>
<dbReference type="Proteomes" id="UP000631535">
    <property type="component" value="Unassembled WGS sequence"/>
</dbReference>
<gene>
    <name evidence="2" type="ORF">GCM10012287_34870</name>
</gene>
<comment type="caution">
    <text evidence="2">The sequence shown here is derived from an EMBL/GenBank/DDBJ whole genome shotgun (WGS) entry which is preliminary data.</text>
</comment>
<dbReference type="PANTHER" id="PTHR37318">
    <property type="entry name" value="BSL7504 PROTEIN"/>
    <property type="match status" value="1"/>
</dbReference>
<name>A0ABQ2MGV1_9ACTN</name>
<feature type="domain" description="Winged helix DNA-binding" evidence="1">
    <location>
        <begin position="17"/>
        <end position="96"/>
    </location>
</feature>
<keyword evidence="3" id="KW-1185">Reference proteome</keyword>
<dbReference type="CDD" id="cd00090">
    <property type="entry name" value="HTH_ARSR"/>
    <property type="match status" value="1"/>
</dbReference>
<reference evidence="3" key="1">
    <citation type="journal article" date="2019" name="Int. J. Syst. Evol. Microbiol.">
        <title>The Global Catalogue of Microorganisms (GCM) 10K type strain sequencing project: providing services to taxonomists for standard genome sequencing and annotation.</title>
        <authorList>
            <consortium name="The Broad Institute Genomics Platform"/>
            <consortium name="The Broad Institute Genome Sequencing Center for Infectious Disease"/>
            <person name="Wu L."/>
            <person name="Ma J."/>
        </authorList>
    </citation>
    <scope>NUCLEOTIDE SEQUENCE [LARGE SCALE GENOMIC DNA]</scope>
    <source>
        <strain evidence="3">CGMCC 4.7178</strain>
    </source>
</reference>
<dbReference type="InterPro" id="IPR036390">
    <property type="entry name" value="WH_DNA-bd_sf"/>
</dbReference>
<evidence type="ECO:0000313" key="3">
    <source>
        <dbReference type="Proteomes" id="UP000631535"/>
    </source>
</evidence>
<proteinExistence type="predicted"/>
<dbReference type="InterPro" id="IPR036388">
    <property type="entry name" value="WH-like_DNA-bd_sf"/>
</dbReference>
<evidence type="ECO:0000313" key="2">
    <source>
        <dbReference type="EMBL" id="GGO51864.1"/>
    </source>
</evidence>
<accession>A0ABQ2MGV1</accession>
<dbReference type="EMBL" id="BMMP01000011">
    <property type="protein sequence ID" value="GGO51864.1"/>
    <property type="molecule type" value="Genomic_DNA"/>
</dbReference>
<dbReference type="InterPro" id="IPR011991">
    <property type="entry name" value="ArsR-like_HTH"/>
</dbReference>
<dbReference type="PANTHER" id="PTHR37318:SF1">
    <property type="entry name" value="BSL7504 PROTEIN"/>
    <property type="match status" value="1"/>
</dbReference>
<organism evidence="2 3">
    <name type="scientific">Streptomyces daqingensis</name>
    <dbReference type="NCBI Taxonomy" id="1472640"/>
    <lineage>
        <taxon>Bacteria</taxon>
        <taxon>Bacillati</taxon>
        <taxon>Actinomycetota</taxon>
        <taxon>Actinomycetes</taxon>
        <taxon>Kitasatosporales</taxon>
        <taxon>Streptomycetaceae</taxon>
        <taxon>Streptomyces</taxon>
    </lineage>
</organism>
<dbReference type="Pfam" id="PF13601">
    <property type="entry name" value="HTH_34"/>
    <property type="match status" value="1"/>
</dbReference>
<dbReference type="SUPFAM" id="SSF46785">
    <property type="entry name" value="Winged helix' DNA-binding domain"/>
    <property type="match status" value="1"/>
</dbReference>
<protein>
    <submittedName>
        <fullName evidence="2">MarR family transcriptional regulator</fullName>
    </submittedName>
</protein>
<dbReference type="InterPro" id="IPR027395">
    <property type="entry name" value="WH_DNA-bd_dom"/>
</dbReference>
<dbReference type="Gene3D" id="1.10.10.10">
    <property type="entry name" value="Winged helix-like DNA-binding domain superfamily/Winged helix DNA-binding domain"/>
    <property type="match status" value="1"/>
</dbReference>